<proteinExistence type="predicted"/>
<sequence length="176" mass="21335">MGGYRAFLAEDSNNYQYELTYYHNPNRWRNNIINTENPIRNVDNWSDEIKYLNESNDDLSDDIKNLPNDTGGIYVFYIKGLNLSFIENYILYIGRCQFTETQHIRKRAREYYKDTRDLIVEMFSRWKEHLYYRYYPDTNNERIKNNEIQLIRAILPQYNEVIPDQVDIQDSVPAFE</sequence>
<reference evidence="1" key="1">
    <citation type="submission" date="2022-12" db="EMBL/GenBank/DDBJ databases">
        <title>Development of a Multilocus Sequence Typing Scheme for Bacteroides fragilis Based on Whole Genome Sequencing Data and Clinical Application.</title>
        <authorList>
            <person name="Nielsen F.D."/>
            <person name="Justesen U.S."/>
        </authorList>
    </citation>
    <scope>NUCLEOTIDE SEQUENCE</scope>
    <source>
        <strain evidence="1">BF_BC_ODE_DK_2015_2</strain>
    </source>
</reference>
<name>A0ABD4VZF7_BACFG</name>
<dbReference type="Proteomes" id="UP001075704">
    <property type="component" value="Unassembled WGS sequence"/>
</dbReference>
<accession>A0ABD4VZF7</accession>
<dbReference type="RefSeq" id="WP_055236156.1">
    <property type="nucleotide sequence ID" value="NZ_JAPUAC010000019.1"/>
</dbReference>
<dbReference type="Gene3D" id="3.40.1440.10">
    <property type="entry name" value="GIY-YIG endonuclease"/>
    <property type="match status" value="1"/>
</dbReference>
<evidence type="ECO:0000313" key="2">
    <source>
        <dbReference type="Proteomes" id="UP001075704"/>
    </source>
</evidence>
<comment type="caution">
    <text evidence="1">The sequence shown here is derived from an EMBL/GenBank/DDBJ whole genome shotgun (WGS) entry which is preliminary data.</text>
</comment>
<organism evidence="1 2">
    <name type="scientific">Bacteroides fragilis</name>
    <dbReference type="NCBI Taxonomy" id="817"/>
    <lineage>
        <taxon>Bacteria</taxon>
        <taxon>Pseudomonadati</taxon>
        <taxon>Bacteroidota</taxon>
        <taxon>Bacteroidia</taxon>
        <taxon>Bacteroidales</taxon>
        <taxon>Bacteroidaceae</taxon>
        <taxon>Bacteroides</taxon>
    </lineage>
</organism>
<dbReference type="EMBL" id="JAPUAC010000019">
    <property type="protein sequence ID" value="MCZ2656277.1"/>
    <property type="molecule type" value="Genomic_DNA"/>
</dbReference>
<dbReference type="AlphaFoldDB" id="A0ABD4VZF7"/>
<protein>
    <recommendedName>
        <fullName evidence="3">GIY-YIG domain-containing protein</fullName>
    </recommendedName>
</protein>
<dbReference type="InterPro" id="IPR035901">
    <property type="entry name" value="GIY-YIG_endonuc_sf"/>
</dbReference>
<evidence type="ECO:0000313" key="1">
    <source>
        <dbReference type="EMBL" id="MCZ2656277.1"/>
    </source>
</evidence>
<gene>
    <name evidence="1" type="ORF">O1422_19180</name>
</gene>
<evidence type="ECO:0008006" key="3">
    <source>
        <dbReference type="Google" id="ProtNLM"/>
    </source>
</evidence>